<dbReference type="PROSITE" id="PS00750">
    <property type="entry name" value="TCP1_1"/>
    <property type="match status" value="1"/>
</dbReference>
<dbReference type="InterPro" id="IPR027409">
    <property type="entry name" value="GroEL-like_apical_dom_sf"/>
</dbReference>
<keyword evidence="5 8" id="KW-0547">Nucleotide-binding</keyword>
<evidence type="ECO:0000256" key="4">
    <source>
        <dbReference type="ARBA" id="ARBA00022490"/>
    </source>
</evidence>
<evidence type="ECO:0000256" key="5">
    <source>
        <dbReference type="ARBA" id="ARBA00022741"/>
    </source>
</evidence>
<protein>
    <recommendedName>
        <fullName evidence="3 9">T-complex protein 1 subunit delta</fullName>
    </recommendedName>
</protein>
<evidence type="ECO:0000256" key="1">
    <source>
        <dbReference type="ARBA" id="ARBA00004496"/>
    </source>
</evidence>
<dbReference type="PANTHER" id="PTHR11353">
    <property type="entry name" value="CHAPERONIN"/>
    <property type="match status" value="1"/>
</dbReference>
<name>A0A3Q2XU05_HIPCM</name>
<keyword evidence="12" id="KW-1185">Reference proteome</keyword>
<dbReference type="OMA" id="HPAANMI"/>
<dbReference type="Gene3D" id="1.10.560.10">
    <property type="entry name" value="GroEL-like equatorial domain"/>
    <property type="match status" value="2"/>
</dbReference>
<sequence length="508" mass="54353">MPEAMAAPKAPNGGRNKGGAYVDRDKPAQIRFSNISAAKAVADAIRTSLGPKGMDKMIQDEKGDVTITNDGATILKQMQVLHPAAKMLVELSKAQDIEAGDGTTSVVVIAGALLDACSKLLQKGIHPTIISESFQKAADKGAQVVSQYSSLLAPMSVDAVMRVIDPAAATGVDLQDIKVIKKLGGTIDDCELVDGLVLTQKVASAGVSRVEKAKIGLIQFCLSAPKTDMDNQIVVSDYAQMDRVLREERAYILNMVKQIKKAGCNVLLIQKSILRDALSDLALHFLNKMKIMVVKDIEREDIEFICKTIGTKPVAHIDHFVPEMLGAAETAEEVHLDGSGKLIKITGCANPGKTVSIVVRGSNKLVIEEAERSIHDALCVIRCLVKKRALIAGGGAPEIELAVRLAEYSRALAGMEAYCVRAYADALEVIPSTLAENAGLNPICTVTELRNRHAQGEKMAGINVRKGGISNILEELVVQPLLVSISALTLATETVRSILKIDDVVNTR</sequence>
<dbReference type="InterPro" id="IPR017998">
    <property type="entry name" value="Chaperone_TCP-1"/>
</dbReference>
<evidence type="ECO:0000256" key="10">
    <source>
        <dbReference type="SAM" id="MobiDB-lite"/>
    </source>
</evidence>
<comment type="subcellular location">
    <subcellularLocation>
        <location evidence="1">Cytoplasm</location>
    </subcellularLocation>
</comment>
<keyword evidence="4" id="KW-0963">Cytoplasm</keyword>
<keyword evidence="6 8" id="KW-0067">ATP-binding</keyword>
<dbReference type="GO" id="GO:0051082">
    <property type="term" value="F:unfolded protein binding"/>
    <property type="evidence" value="ECO:0007669"/>
    <property type="project" value="InterPro"/>
</dbReference>
<dbReference type="SUPFAM" id="SSF48592">
    <property type="entry name" value="GroEL equatorial domain-like"/>
    <property type="match status" value="1"/>
</dbReference>
<dbReference type="SUPFAM" id="SSF54849">
    <property type="entry name" value="GroEL-intermediate domain like"/>
    <property type="match status" value="1"/>
</dbReference>
<evidence type="ECO:0000256" key="3">
    <source>
        <dbReference type="ARBA" id="ARBA00016107"/>
    </source>
</evidence>
<accession>A0A3Q2XU05</accession>
<dbReference type="Pfam" id="PF00118">
    <property type="entry name" value="Cpn60_TCP1"/>
    <property type="match status" value="1"/>
</dbReference>
<dbReference type="GO" id="GO:0140662">
    <property type="term" value="F:ATP-dependent protein folding chaperone"/>
    <property type="evidence" value="ECO:0007669"/>
    <property type="project" value="InterPro"/>
</dbReference>
<dbReference type="InterPro" id="IPR012717">
    <property type="entry name" value="Chap_CCT_delta"/>
</dbReference>
<evidence type="ECO:0000256" key="9">
    <source>
        <dbReference type="RuleBase" id="RU004192"/>
    </source>
</evidence>
<evidence type="ECO:0000256" key="7">
    <source>
        <dbReference type="ARBA" id="ARBA00023186"/>
    </source>
</evidence>
<dbReference type="InterPro" id="IPR002423">
    <property type="entry name" value="Cpn60/GroEL/TCP-1"/>
</dbReference>
<dbReference type="GO" id="GO:0005832">
    <property type="term" value="C:chaperonin-containing T-complex"/>
    <property type="evidence" value="ECO:0007669"/>
    <property type="project" value="UniProtKB-ARBA"/>
</dbReference>
<reference evidence="11" key="2">
    <citation type="submission" date="2025-09" db="UniProtKB">
        <authorList>
            <consortium name="Ensembl"/>
        </authorList>
    </citation>
    <scope>IDENTIFICATION</scope>
</reference>
<organism evidence="11 12">
    <name type="scientific">Hippocampus comes</name>
    <name type="common">Tiger tail seahorse</name>
    <dbReference type="NCBI Taxonomy" id="109280"/>
    <lineage>
        <taxon>Eukaryota</taxon>
        <taxon>Metazoa</taxon>
        <taxon>Chordata</taxon>
        <taxon>Craniata</taxon>
        <taxon>Vertebrata</taxon>
        <taxon>Euteleostomi</taxon>
        <taxon>Actinopterygii</taxon>
        <taxon>Neopterygii</taxon>
        <taxon>Teleostei</taxon>
        <taxon>Neoteleostei</taxon>
        <taxon>Acanthomorphata</taxon>
        <taxon>Syngnathiaria</taxon>
        <taxon>Syngnathiformes</taxon>
        <taxon>Syngnathoidei</taxon>
        <taxon>Syngnathidae</taxon>
        <taxon>Hippocampus</taxon>
    </lineage>
</organism>
<dbReference type="Ensembl" id="ENSHCOT00000001554.1">
    <property type="protein sequence ID" value="ENSHCOP00000007702.1"/>
    <property type="gene ID" value="ENSHCOG00000009820.1"/>
</dbReference>
<dbReference type="InterPro" id="IPR027413">
    <property type="entry name" value="GROEL-like_equatorial_sf"/>
</dbReference>
<dbReference type="InterPro" id="IPR027410">
    <property type="entry name" value="TCP-1-like_intermed_sf"/>
</dbReference>
<dbReference type="AlphaFoldDB" id="A0A3Q2XU05"/>
<dbReference type="PRINTS" id="PR00304">
    <property type="entry name" value="TCOMPLEXTCP1"/>
</dbReference>
<dbReference type="Proteomes" id="UP000264820">
    <property type="component" value="Unplaced"/>
</dbReference>
<reference evidence="11" key="1">
    <citation type="submission" date="2025-08" db="UniProtKB">
        <authorList>
            <consortium name="Ensembl"/>
        </authorList>
    </citation>
    <scope>IDENTIFICATION</scope>
</reference>
<proteinExistence type="inferred from homology"/>
<dbReference type="GeneTree" id="ENSGT00550000074956"/>
<evidence type="ECO:0000256" key="2">
    <source>
        <dbReference type="ARBA" id="ARBA00008020"/>
    </source>
</evidence>
<dbReference type="InterPro" id="IPR002194">
    <property type="entry name" value="Chaperonin_TCP-1_CS"/>
</dbReference>
<dbReference type="Gene3D" id="3.50.7.10">
    <property type="entry name" value="GroEL"/>
    <property type="match status" value="1"/>
</dbReference>
<evidence type="ECO:0000256" key="6">
    <source>
        <dbReference type="ARBA" id="ARBA00022840"/>
    </source>
</evidence>
<evidence type="ECO:0000313" key="12">
    <source>
        <dbReference type="Proteomes" id="UP000264820"/>
    </source>
</evidence>
<evidence type="ECO:0000256" key="8">
    <source>
        <dbReference type="RuleBase" id="RU004187"/>
    </source>
</evidence>
<feature type="region of interest" description="Disordered" evidence="10">
    <location>
        <begin position="1"/>
        <end position="22"/>
    </location>
</feature>
<dbReference type="GO" id="GO:0005524">
    <property type="term" value="F:ATP binding"/>
    <property type="evidence" value="ECO:0007669"/>
    <property type="project" value="UniProtKB-KW"/>
</dbReference>
<keyword evidence="7 8" id="KW-0143">Chaperone</keyword>
<dbReference type="PROSITE" id="PS00995">
    <property type="entry name" value="TCP1_3"/>
    <property type="match status" value="1"/>
</dbReference>
<comment type="similarity">
    <text evidence="2 8">Belongs to the TCP-1 chaperonin family.</text>
</comment>
<dbReference type="Gene3D" id="3.30.260.10">
    <property type="entry name" value="TCP-1-like chaperonin intermediate domain"/>
    <property type="match status" value="1"/>
</dbReference>
<dbReference type="FunFam" id="3.50.7.10:FF:000010">
    <property type="entry name" value="T-complex protein 1 subunit delta"/>
    <property type="match status" value="1"/>
</dbReference>
<dbReference type="PROSITE" id="PS00751">
    <property type="entry name" value="TCP1_2"/>
    <property type="match status" value="1"/>
</dbReference>
<dbReference type="GO" id="GO:0016887">
    <property type="term" value="F:ATP hydrolysis activity"/>
    <property type="evidence" value="ECO:0007669"/>
    <property type="project" value="InterPro"/>
</dbReference>
<dbReference type="SUPFAM" id="SSF52029">
    <property type="entry name" value="GroEL apical domain-like"/>
    <property type="match status" value="1"/>
</dbReference>
<dbReference type="CDD" id="cd03338">
    <property type="entry name" value="TCP1_delta"/>
    <property type="match status" value="1"/>
</dbReference>
<evidence type="ECO:0000313" key="11">
    <source>
        <dbReference type="Ensembl" id="ENSHCOP00000007702.1"/>
    </source>
</evidence>